<name>A0ABU0MUB5_9PROT</name>
<dbReference type="Proteomes" id="UP001244552">
    <property type="component" value="Unassembled WGS sequence"/>
</dbReference>
<reference evidence="1 2" key="1">
    <citation type="submission" date="2023-07" db="EMBL/GenBank/DDBJ databases">
        <title>Genomic Encyclopedia of Type Strains, Phase IV (KMG-IV): sequencing the most valuable type-strain genomes for metagenomic binning, comparative biology and taxonomic classification.</title>
        <authorList>
            <person name="Goeker M."/>
        </authorList>
    </citation>
    <scope>NUCLEOTIDE SEQUENCE [LARGE SCALE GENOMIC DNA]</scope>
    <source>
        <strain evidence="1 2">DSM 19922</strain>
    </source>
</reference>
<dbReference type="EMBL" id="JAUSVU010000038">
    <property type="protein sequence ID" value="MDQ0537088.1"/>
    <property type="molecule type" value="Genomic_DNA"/>
</dbReference>
<accession>A0ABU0MUB5</accession>
<dbReference type="RefSeq" id="WP_209990751.1">
    <property type="nucleotide sequence ID" value="NZ_JAGINO010000036.1"/>
</dbReference>
<protein>
    <submittedName>
        <fullName evidence="1">Uncharacterized protein</fullName>
    </submittedName>
</protein>
<organism evidence="1 2">
    <name type="scientific">Azospirillum picis</name>
    <dbReference type="NCBI Taxonomy" id="488438"/>
    <lineage>
        <taxon>Bacteria</taxon>
        <taxon>Pseudomonadati</taxon>
        <taxon>Pseudomonadota</taxon>
        <taxon>Alphaproteobacteria</taxon>
        <taxon>Rhodospirillales</taxon>
        <taxon>Azospirillaceae</taxon>
        <taxon>Azospirillum</taxon>
    </lineage>
</organism>
<sequence>MSELGKSLRGDSLIAFDALSDKQRSQLVDLVDSGKMSGEEVHDALKQRLKQARSSAVSATQRMFANDHAELLAGGNAGPDELRDALGATLERRSSLMDKLKSALSQDGVQEASAALAARELNPLLAQGQGGLVGLFAGGGADSRLLYTRKEGDAAYKMKSLGVDLDGIDAALRGIGEKDAAAILSERAGLPSSRSVSADPDFSEKDAAFLPYLSVPDQNRSGPALGGEADRMRALYGAGRRQAVGAGIYQIDGGQIDRGAGSPRAIDVLDVGVPVSRPSGTDVSYLKGLLPRY</sequence>
<proteinExistence type="predicted"/>
<comment type="caution">
    <text evidence="1">The sequence shown here is derived from an EMBL/GenBank/DDBJ whole genome shotgun (WGS) entry which is preliminary data.</text>
</comment>
<gene>
    <name evidence="1" type="ORF">QO018_005987</name>
</gene>
<evidence type="ECO:0000313" key="1">
    <source>
        <dbReference type="EMBL" id="MDQ0537088.1"/>
    </source>
</evidence>
<keyword evidence="2" id="KW-1185">Reference proteome</keyword>
<evidence type="ECO:0000313" key="2">
    <source>
        <dbReference type="Proteomes" id="UP001244552"/>
    </source>
</evidence>